<accession>A0ABW8JL06</accession>
<name>A0ABW8JL06_9GAMM</name>
<dbReference type="PANTHER" id="PTHR48079">
    <property type="entry name" value="PROTEIN YEEZ"/>
    <property type="match status" value="1"/>
</dbReference>
<proteinExistence type="predicted"/>
<dbReference type="InterPro" id="IPR036291">
    <property type="entry name" value="NAD(P)-bd_dom_sf"/>
</dbReference>
<dbReference type="Gene3D" id="3.40.50.720">
    <property type="entry name" value="NAD(P)-binding Rossmann-like Domain"/>
    <property type="match status" value="1"/>
</dbReference>
<dbReference type="PANTHER" id="PTHR48079:SF6">
    <property type="entry name" value="NAD(P)-BINDING DOMAIN-CONTAINING PROTEIN-RELATED"/>
    <property type="match status" value="1"/>
</dbReference>
<evidence type="ECO:0000259" key="1">
    <source>
        <dbReference type="Pfam" id="PF01370"/>
    </source>
</evidence>
<organism evidence="2 3">
    <name type="scientific">Dyella jejuensis</name>
    <dbReference type="NCBI Taxonomy" id="1432009"/>
    <lineage>
        <taxon>Bacteria</taxon>
        <taxon>Pseudomonadati</taxon>
        <taxon>Pseudomonadota</taxon>
        <taxon>Gammaproteobacteria</taxon>
        <taxon>Lysobacterales</taxon>
        <taxon>Rhodanobacteraceae</taxon>
        <taxon>Dyella</taxon>
    </lineage>
</organism>
<dbReference type="InterPro" id="IPR001509">
    <property type="entry name" value="Epimerase_deHydtase"/>
</dbReference>
<keyword evidence="3" id="KW-1185">Reference proteome</keyword>
<dbReference type="CDD" id="cd05262">
    <property type="entry name" value="SDR_a7"/>
    <property type="match status" value="1"/>
</dbReference>
<dbReference type="Pfam" id="PF01370">
    <property type="entry name" value="Epimerase"/>
    <property type="match status" value="1"/>
</dbReference>
<sequence>MRVFVTGASGWVGSAVVEDLLASGHRVVGLARTEEGAKKVAGLGAEVLRGTLDDLDVLRQGAAQADGVIHTAFNHDFSKFAENSEQERRAIEAMGSALAGSGRPFMVTSGVALLAPGRVTTERDTTRVATESFPRSPESTAGAFVERGVRVSAIRLAPTVHGIGDKGFVPRLIEIAREKGVAAYVGDGRNRWPAVHRVDAARLYRLALEHGASGGPFHAIAEEGLPLKEIAEAIGRGLNVPVTSLSLDEATEHFGWFARFASVDCPSSSERTRALLGWTPEHPTLLADMANPAYFAASHD</sequence>
<gene>
    <name evidence="2" type="ORF">ISP15_15730</name>
</gene>
<feature type="domain" description="NAD-dependent epimerase/dehydratase" evidence="1">
    <location>
        <begin position="3"/>
        <end position="75"/>
    </location>
</feature>
<dbReference type="Proteomes" id="UP001620461">
    <property type="component" value="Unassembled WGS sequence"/>
</dbReference>
<dbReference type="SUPFAM" id="SSF51735">
    <property type="entry name" value="NAD(P)-binding Rossmann-fold domains"/>
    <property type="match status" value="1"/>
</dbReference>
<evidence type="ECO:0000313" key="2">
    <source>
        <dbReference type="EMBL" id="MFK2901788.1"/>
    </source>
</evidence>
<dbReference type="EMBL" id="JADIKJ010000018">
    <property type="protein sequence ID" value="MFK2901788.1"/>
    <property type="molecule type" value="Genomic_DNA"/>
</dbReference>
<dbReference type="RefSeq" id="WP_404548639.1">
    <property type="nucleotide sequence ID" value="NZ_JADIKJ010000018.1"/>
</dbReference>
<reference evidence="2 3" key="1">
    <citation type="submission" date="2020-10" db="EMBL/GenBank/DDBJ databases">
        <title>Phylogeny of dyella-like bacteria.</title>
        <authorList>
            <person name="Fu J."/>
        </authorList>
    </citation>
    <scope>NUCLEOTIDE SEQUENCE [LARGE SCALE GENOMIC DNA]</scope>
    <source>
        <strain evidence="2 3">JP1</strain>
    </source>
</reference>
<protein>
    <submittedName>
        <fullName evidence="2">SDR family oxidoreductase</fullName>
    </submittedName>
</protein>
<dbReference type="InterPro" id="IPR051783">
    <property type="entry name" value="NAD(P)-dependent_oxidoreduct"/>
</dbReference>
<comment type="caution">
    <text evidence="2">The sequence shown here is derived from an EMBL/GenBank/DDBJ whole genome shotgun (WGS) entry which is preliminary data.</text>
</comment>
<evidence type="ECO:0000313" key="3">
    <source>
        <dbReference type="Proteomes" id="UP001620461"/>
    </source>
</evidence>